<dbReference type="EMBL" id="JARQZJ010000101">
    <property type="protein sequence ID" value="KAK9886561.1"/>
    <property type="molecule type" value="Genomic_DNA"/>
</dbReference>
<evidence type="ECO:0000313" key="1">
    <source>
        <dbReference type="EMBL" id="KAK9886561.1"/>
    </source>
</evidence>
<evidence type="ECO:0000313" key="2">
    <source>
        <dbReference type="Proteomes" id="UP001431783"/>
    </source>
</evidence>
<name>A0AAW1V398_9CUCU</name>
<gene>
    <name evidence="1" type="ORF">WA026_017488</name>
</gene>
<evidence type="ECO:0008006" key="3">
    <source>
        <dbReference type="Google" id="ProtNLM"/>
    </source>
</evidence>
<accession>A0AAW1V398</accession>
<dbReference type="AlphaFoldDB" id="A0AAW1V398"/>
<proteinExistence type="predicted"/>
<comment type="caution">
    <text evidence="1">The sequence shown here is derived from an EMBL/GenBank/DDBJ whole genome shotgun (WGS) entry which is preliminary data.</text>
</comment>
<keyword evidence="2" id="KW-1185">Reference proteome</keyword>
<organism evidence="1 2">
    <name type="scientific">Henosepilachna vigintioctopunctata</name>
    <dbReference type="NCBI Taxonomy" id="420089"/>
    <lineage>
        <taxon>Eukaryota</taxon>
        <taxon>Metazoa</taxon>
        <taxon>Ecdysozoa</taxon>
        <taxon>Arthropoda</taxon>
        <taxon>Hexapoda</taxon>
        <taxon>Insecta</taxon>
        <taxon>Pterygota</taxon>
        <taxon>Neoptera</taxon>
        <taxon>Endopterygota</taxon>
        <taxon>Coleoptera</taxon>
        <taxon>Polyphaga</taxon>
        <taxon>Cucujiformia</taxon>
        <taxon>Coccinelloidea</taxon>
        <taxon>Coccinellidae</taxon>
        <taxon>Epilachninae</taxon>
        <taxon>Epilachnini</taxon>
        <taxon>Henosepilachna</taxon>
    </lineage>
</organism>
<sequence length="108" mass="12211">MILSNYSLKTGIALDQMRLQGIREDLENHIKQGEDNAYKKSIKPPHSFAFACLDDVVVLTESWLSGDILVEEFCPDSYTVFRCNRNSGTSTKVREGGIIMFVKLCYIS</sequence>
<reference evidence="1 2" key="1">
    <citation type="submission" date="2023-03" db="EMBL/GenBank/DDBJ databases">
        <title>Genome insight into feeding habits of ladybird beetles.</title>
        <authorList>
            <person name="Li H.-S."/>
            <person name="Huang Y.-H."/>
            <person name="Pang H."/>
        </authorList>
    </citation>
    <scope>NUCLEOTIDE SEQUENCE [LARGE SCALE GENOMIC DNA]</scope>
    <source>
        <strain evidence="1">SYSU_2023b</strain>
        <tissue evidence="1">Whole body</tissue>
    </source>
</reference>
<dbReference type="Proteomes" id="UP001431783">
    <property type="component" value="Unassembled WGS sequence"/>
</dbReference>
<protein>
    <recommendedName>
        <fullName evidence="3">Reverse transcriptase domain-containing protein</fullName>
    </recommendedName>
</protein>